<evidence type="ECO:0000313" key="2">
    <source>
        <dbReference type="Proteomes" id="UP000094828"/>
    </source>
</evidence>
<name>A0A1C3E5N7_9PLAN</name>
<protein>
    <submittedName>
        <fullName evidence="1">Uncharacterized protein</fullName>
    </submittedName>
</protein>
<keyword evidence="2" id="KW-1185">Reference proteome</keyword>
<comment type="caution">
    <text evidence="1">The sequence shown here is derived from an EMBL/GenBank/DDBJ whole genome shotgun (WGS) entry which is preliminary data.</text>
</comment>
<accession>A0A1C3E5N7</accession>
<proteinExistence type="predicted"/>
<gene>
    <name evidence="1" type="ORF">A6X21_12680</name>
</gene>
<dbReference type="Proteomes" id="UP000094828">
    <property type="component" value="Unassembled WGS sequence"/>
</dbReference>
<dbReference type="AlphaFoldDB" id="A0A1C3E5N7"/>
<organism evidence="1 2">
    <name type="scientific">Planctopirus hydrillae</name>
    <dbReference type="NCBI Taxonomy" id="1841610"/>
    <lineage>
        <taxon>Bacteria</taxon>
        <taxon>Pseudomonadati</taxon>
        <taxon>Planctomycetota</taxon>
        <taxon>Planctomycetia</taxon>
        <taxon>Planctomycetales</taxon>
        <taxon>Planctomycetaceae</taxon>
        <taxon>Planctopirus</taxon>
    </lineage>
</organism>
<reference evidence="1 2" key="1">
    <citation type="submission" date="2016-05" db="EMBL/GenBank/DDBJ databases">
        <title>Genomic and physiological characterization of Planctopirus sp. isolated from fresh water lake.</title>
        <authorList>
            <person name="Subhash Y."/>
            <person name="Ramana C."/>
        </authorList>
    </citation>
    <scope>NUCLEOTIDE SEQUENCE [LARGE SCALE GENOMIC DNA]</scope>
    <source>
        <strain evidence="1 2">JC280</strain>
    </source>
</reference>
<dbReference type="EMBL" id="LYDR01000152">
    <property type="protein sequence ID" value="ODA28550.1"/>
    <property type="molecule type" value="Genomic_DNA"/>
</dbReference>
<sequence>MNSNPDDGSHAFAEPLAKIFAEQTLGGVQSVKKGRQAELAAIGTNNSEEWRARLTIISTGEATKVNPLTFDFLNKYCSQVSDILHLLRCRQILPVRARFPFSRNPNQVASPRITFQLN</sequence>
<evidence type="ECO:0000313" key="1">
    <source>
        <dbReference type="EMBL" id="ODA28550.1"/>
    </source>
</evidence>